<evidence type="ECO:0000313" key="2">
    <source>
        <dbReference type="EMBL" id="HIZ90564.1"/>
    </source>
</evidence>
<feature type="chain" id="PRO_5039219757" evidence="1">
    <location>
        <begin position="20"/>
        <end position="816"/>
    </location>
</feature>
<reference evidence="2" key="2">
    <citation type="submission" date="2021-04" db="EMBL/GenBank/DDBJ databases">
        <authorList>
            <person name="Gilroy R."/>
        </authorList>
    </citation>
    <scope>NUCLEOTIDE SEQUENCE</scope>
    <source>
        <strain evidence="2">CHK118-2852</strain>
    </source>
</reference>
<dbReference type="Proteomes" id="UP000824108">
    <property type="component" value="Unassembled WGS sequence"/>
</dbReference>
<keyword evidence="1" id="KW-0732">Signal</keyword>
<gene>
    <name evidence="2" type="ORF">H9807_00355</name>
</gene>
<organism evidence="2 3">
    <name type="scientific">Candidatus Bacteroides merdavium</name>
    <dbReference type="NCBI Taxonomy" id="2838472"/>
    <lineage>
        <taxon>Bacteria</taxon>
        <taxon>Pseudomonadati</taxon>
        <taxon>Bacteroidota</taxon>
        <taxon>Bacteroidia</taxon>
        <taxon>Bacteroidales</taxon>
        <taxon>Bacteroidaceae</taxon>
        <taxon>Bacteroides</taxon>
    </lineage>
</organism>
<reference evidence="2" key="1">
    <citation type="journal article" date="2021" name="PeerJ">
        <title>Extensive microbial diversity within the chicken gut microbiome revealed by metagenomics and culture.</title>
        <authorList>
            <person name="Gilroy R."/>
            <person name="Ravi A."/>
            <person name="Getino M."/>
            <person name="Pursley I."/>
            <person name="Horton D.L."/>
            <person name="Alikhan N.F."/>
            <person name="Baker D."/>
            <person name="Gharbi K."/>
            <person name="Hall N."/>
            <person name="Watson M."/>
            <person name="Adriaenssens E.M."/>
            <person name="Foster-Nyarko E."/>
            <person name="Jarju S."/>
            <person name="Secka A."/>
            <person name="Antonio M."/>
            <person name="Oren A."/>
            <person name="Chaudhuri R.R."/>
            <person name="La Ragione R."/>
            <person name="Hildebrand F."/>
            <person name="Pallen M.J."/>
        </authorList>
    </citation>
    <scope>NUCLEOTIDE SEQUENCE</scope>
    <source>
        <strain evidence="2">CHK118-2852</strain>
    </source>
</reference>
<evidence type="ECO:0000256" key="1">
    <source>
        <dbReference type="SAM" id="SignalP"/>
    </source>
</evidence>
<evidence type="ECO:0000313" key="3">
    <source>
        <dbReference type="Proteomes" id="UP000824108"/>
    </source>
</evidence>
<sequence length="816" mass="86867">MKLKHVFFSSLLLSVGFTACTNDDFTEISAPVNTSEAIALGENFTIKVGKGATTKAAFDEEEGVFSPYWEEDDKLGAAWVHKVTALDEDDNTIVTAAGTIGATYGGFYSNSPLALTEGAGTNNGTFATVDEANLFAGAYVLYYPYDKTVSMQGDEIPVAIKSYEFDAANPLKNVSDNMFSYSPVKFVPGGNQTGEFTLKQVPVLFRLRFTPDEKLNMDLSDGITINHIVVQASKTGNDVLVEEGTIETATAPTVADYNAPAEDEALADIVEYKAGTKVDHLFITTKGTDNDNYKMLVKSEPTKEEFAFSIMPFTDEADKIVIKVVTDKGTYAKTYEASNPKDAAYIAEFKKAAKEGEVVRVNVVLDVTDQDDVIYTAEEFVDRWDDAIAAGDKAGKLVIGTDLTLEEGLVCGDANAQFTIEGHKLTVPSLDLTSTSKNGVVFDCPLVVEGKLSTSGDSQMEATNLTAAEVEIQGDATLKVVEVETMTIATSGVVSVEGIAGEESVIGKITNRGQLTPNTTDLTIKELDSTVGALTLNTAYTNKGTMTLGNVTATANFTNEGTVELNGTFTGTFINNAGATLNINEDQTAMKLTNEAATDKKKAAVVNIAAGKTLTATTSTKTVENKGIINVYGYLKEARNGALIQTEADARIIAQSKEAQINLNSTAALVGGYVMILDDSNITGEHDNDPIAYSLTDIKDELPSKAKTVFVNTDITSTWIDDGNENLNLILNDCNIKFANTAEITMTGSFTVAGKVTVSLAEDATSATLNLADVAGNGINKGASLTLCEGLTFKYKTGKWDAKGTFNPNGATVTPQ</sequence>
<feature type="signal peptide" evidence="1">
    <location>
        <begin position="1"/>
        <end position="19"/>
    </location>
</feature>
<proteinExistence type="predicted"/>
<dbReference type="PROSITE" id="PS51257">
    <property type="entry name" value="PROKAR_LIPOPROTEIN"/>
    <property type="match status" value="1"/>
</dbReference>
<dbReference type="AlphaFoldDB" id="A0A9D2GWP2"/>
<protein>
    <submittedName>
        <fullName evidence="2">Uncharacterized protein</fullName>
    </submittedName>
</protein>
<accession>A0A9D2GWP2</accession>
<comment type="caution">
    <text evidence="2">The sequence shown here is derived from an EMBL/GenBank/DDBJ whole genome shotgun (WGS) entry which is preliminary data.</text>
</comment>
<dbReference type="EMBL" id="DXAV01000005">
    <property type="protein sequence ID" value="HIZ90564.1"/>
    <property type="molecule type" value="Genomic_DNA"/>
</dbReference>
<name>A0A9D2GWP2_9BACE</name>